<feature type="binding site" evidence="1">
    <location>
        <position position="316"/>
    </location>
    <ligand>
        <name>Zn(2+)</name>
        <dbReference type="ChEBI" id="CHEBI:29105"/>
    </ligand>
</feature>
<dbReference type="EMBL" id="VLNR01000017">
    <property type="protein sequence ID" value="TSE09036.1"/>
    <property type="molecule type" value="Genomic_DNA"/>
</dbReference>
<keyword evidence="3" id="KW-1185">Reference proteome</keyword>
<dbReference type="CDD" id="cd04793">
    <property type="entry name" value="LanC"/>
    <property type="match status" value="1"/>
</dbReference>
<dbReference type="Pfam" id="PF05147">
    <property type="entry name" value="LANC_like"/>
    <property type="match status" value="1"/>
</dbReference>
<dbReference type="Gene3D" id="1.50.10.20">
    <property type="match status" value="1"/>
</dbReference>
<feature type="binding site" evidence="1">
    <location>
        <position position="265"/>
    </location>
    <ligand>
        <name>Zn(2+)</name>
        <dbReference type="ChEBI" id="CHEBI:29105"/>
    </ligand>
</feature>
<evidence type="ECO:0000256" key="1">
    <source>
        <dbReference type="PIRSR" id="PIRSR607822-1"/>
    </source>
</evidence>
<feature type="binding site" evidence="1">
    <location>
        <position position="315"/>
    </location>
    <ligand>
        <name>Zn(2+)</name>
        <dbReference type="ChEBI" id="CHEBI:29105"/>
    </ligand>
</feature>
<proteinExistence type="predicted"/>
<organism evidence="2 3">
    <name type="scientific">Aquimarina algiphila</name>
    <dbReference type="NCBI Taxonomy" id="2047982"/>
    <lineage>
        <taxon>Bacteria</taxon>
        <taxon>Pseudomonadati</taxon>
        <taxon>Bacteroidota</taxon>
        <taxon>Flavobacteriia</taxon>
        <taxon>Flavobacteriales</taxon>
        <taxon>Flavobacteriaceae</taxon>
        <taxon>Aquimarina</taxon>
    </lineage>
</organism>
<evidence type="ECO:0008006" key="4">
    <source>
        <dbReference type="Google" id="ProtNLM"/>
    </source>
</evidence>
<sequence>MNIEKDFKKKLKEISDILDDKTFENKEVGVLSGVSGIALFQFYYAKFLDDDTHADKGADIITKAVELINEGFTYPTFCTGIAGACWVLEILKEEEFVELEDDFLSSDLDEYLLSAMRADIETENFDFLHGAMGYGFYFLKRYQNTTSLVLKEGYKEYLDELINAFKKTAKKNDRGVWWESILKKEDNLRGCNLSLSHGISSTINFLSRIAEHEEFYDDVNEVLTQTVKFILSYKNRDIAESSQFPSWIVEEKENNVNYYSRLAWCYGDLGVGISLLHAGETLKDEELKNEAIAILKHSTKRRDIKEAGVMDAGLCHGAYGILHIYNYLYRKTKEIIFKETADHWAEQALIMGTHEKGYAGYMVWRGSDEEKWKNEESLLEGIAGIGLSIISYLAPFDTKWDECLLIS</sequence>
<dbReference type="GO" id="GO:0031179">
    <property type="term" value="P:peptide modification"/>
    <property type="evidence" value="ECO:0007669"/>
    <property type="project" value="InterPro"/>
</dbReference>
<evidence type="ECO:0000313" key="2">
    <source>
        <dbReference type="EMBL" id="TSE09036.1"/>
    </source>
</evidence>
<dbReference type="OrthoDB" id="6313827at2"/>
<dbReference type="PANTHER" id="PTHR12736">
    <property type="entry name" value="LANC-LIKE PROTEIN"/>
    <property type="match status" value="1"/>
</dbReference>
<dbReference type="InterPro" id="IPR007822">
    <property type="entry name" value="LANC-like"/>
</dbReference>
<dbReference type="GO" id="GO:0005886">
    <property type="term" value="C:plasma membrane"/>
    <property type="evidence" value="ECO:0007669"/>
    <property type="project" value="TreeGrafter"/>
</dbReference>
<dbReference type="Proteomes" id="UP000318833">
    <property type="component" value="Unassembled WGS sequence"/>
</dbReference>
<dbReference type="SUPFAM" id="SSF158745">
    <property type="entry name" value="LanC-like"/>
    <property type="match status" value="1"/>
</dbReference>
<dbReference type="PRINTS" id="PR01950">
    <property type="entry name" value="LANCSUPER"/>
</dbReference>
<dbReference type="PRINTS" id="PR01955">
    <property type="entry name" value="LANCFRANKIA"/>
</dbReference>
<evidence type="ECO:0000313" key="3">
    <source>
        <dbReference type="Proteomes" id="UP000318833"/>
    </source>
</evidence>
<dbReference type="SMART" id="SM01260">
    <property type="entry name" value="LANC_like"/>
    <property type="match status" value="1"/>
</dbReference>
<accession>A0A554VLI8</accession>
<comment type="caution">
    <text evidence="2">The sequence shown here is derived from an EMBL/GenBank/DDBJ whole genome shotgun (WGS) entry which is preliminary data.</text>
</comment>
<keyword evidence="1" id="KW-0479">Metal-binding</keyword>
<gene>
    <name evidence="2" type="ORF">FOF46_10170</name>
</gene>
<protein>
    <recommendedName>
        <fullName evidence="4">Lanthionine synthetase C family protein</fullName>
    </recommendedName>
</protein>
<dbReference type="PANTHER" id="PTHR12736:SF7">
    <property type="entry name" value="LANC-LIKE PROTEIN 3"/>
    <property type="match status" value="1"/>
</dbReference>
<dbReference type="RefSeq" id="WP_143916391.1">
    <property type="nucleotide sequence ID" value="NZ_CANLFO010000021.1"/>
</dbReference>
<dbReference type="InterPro" id="IPR033889">
    <property type="entry name" value="LanC"/>
</dbReference>
<dbReference type="AlphaFoldDB" id="A0A554VLI8"/>
<keyword evidence="1" id="KW-0862">Zinc</keyword>
<name>A0A554VLI8_9FLAO</name>
<dbReference type="GO" id="GO:0046872">
    <property type="term" value="F:metal ion binding"/>
    <property type="evidence" value="ECO:0007669"/>
    <property type="project" value="UniProtKB-KW"/>
</dbReference>
<reference evidence="2 3" key="1">
    <citation type="submission" date="2019-07" db="EMBL/GenBank/DDBJ databases">
        <title>The draft genome sequence of Aquimarina algiphila M91.</title>
        <authorList>
            <person name="Meng X."/>
        </authorList>
    </citation>
    <scope>NUCLEOTIDE SEQUENCE [LARGE SCALE GENOMIC DNA]</scope>
    <source>
        <strain evidence="2 3">M91</strain>
    </source>
</reference>